<feature type="compositionally biased region" description="Low complexity" evidence="2">
    <location>
        <begin position="46"/>
        <end position="55"/>
    </location>
</feature>
<dbReference type="GO" id="GO:0036064">
    <property type="term" value="C:ciliary basal body"/>
    <property type="evidence" value="ECO:0007669"/>
    <property type="project" value="TreeGrafter"/>
</dbReference>
<feature type="region of interest" description="Disordered" evidence="2">
    <location>
        <begin position="313"/>
        <end position="357"/>
    </location>
</feature>
<feature type="compositionally biased region" description="Gly residues" evidence="2">
    <location>
        <begin position="319"/>
        <end position="328"/>
    </location>
</feature>
<keyword evidence="4" id="KW-1185">Reference proteome</keyword>
<dbReference type="SUPFAM" id="SSF103657">
    <property type="entry name" value="BAR/IMD domain-like"/>
    <property type="match status" value="1"/>
</dbReference>
<accession>A0A7M5WRR5</accession>
<protein>
    <submittedName>
        <fullName evidence="3">Uncharacterized protein</fullName>
    </submittedName>
</protein>
<feature type="coiled-coil region" evidence="1">
    <location>
        <begin position="229"/>
        <end position="260"/>
    </location>
</feature>
<evidence type="ECO:0000313" key="3">
    <source>
        <dbReference type="EnsemblMetazoa" id="CLYHEMP007112.2"/>
    </source>
</evidence>
<feature type="compositionally biased region" description="Basic and acidic residues" evidence="2">
    <location>
        <begin position="1"/>
        <end position="14"/>
    </location>
</feature>
<evidence type="ECO:0000313" key="4">
    <source>
        <dbReference type="Proteomes" id="UP000594262"/>
    </source>
</evidence>
<dbReference type="InterPro" id="IPR027267">
    <property type="entry name" value="AH/BAR_dom_sf"/>
</dbReference>
<dbReference type="PANTHER" id="PTHR21223:SF2">
    <property type="entry name" value="CBY1-INTERACTING BAR DOMAIN-CONTAINING PROTEIN HOMOLOG"/>
    <property type="match status" value="1"/>
</dbReference>
<dbReference type="OrthoDB" id="60621at2759"/>
<dbReference type="Proteomes" id="UP000594262">
    <property type="component" value="Unplaced"/>
</dbReference>
<dbReference type="Pfam" id="PF06730">
    <property type="entry name" value="FAM92"/>
    <property type="match status" value="1"/>
</dbReference>
<feature type="region of interest" description="Disordered" evidence="2">
    <location>
        <begin position="1"/>
        <end position="62"/>
    </location>
</feature>
<dbReference type="RefSeq" id="XP_066924233.1">
    <property type="nucleotide sequence ID" value="XM_067068132.1"/>
</dbReference>
<name>A0A7M5WRR5_9CNID</name>
<evidence type="ECO:0000256" key="1">
    <source>
        <dbReference type="SAM" id="Coils"/>
    </source>
</evidence>
<feature type="compositionally biased region" description="Polar residues" evidence="2">
    <location>
        <begin position="347"/>
        <end position="357"/>
    </location>
</feature>
<dbReference type="AlphaFoldDB" id="A0A7M5WRR5"/>
<dbReference type="PANTHER" id="PTHR21223">
    <property type="entry name" value="CBY1-INTERACTING BAR DOMAIN-CONTAINING PROTEIN HOMOLOG"/>
    <property type="match status" value="1"/>
</dbReference>
<dbReference type="GeneID" id="136811511"/>
<keyword evidence="1" id="KW-0175">Coiled coil</keyword>
<dbReference type="Gene3D" id="1.20.1270.60">
    <property type="entry name" value="Arfaptin homology (AH) domain/BAR domain"/>
    <property type="match status" value="1"/>
</dbReference>
<dbReference type="EnsemblMetazoa" id="CLYHEMT007112.2">
    <property type="protein sequence ID" value="CLYHEMP007112.2"/>
    <property type="gene ID" value="CLYHEMG007112"/>
</dbReference>
<dbReference type="InterPro" id="IPR009602">
    <property type="entry name" value="CBAR/FAM92"/>
</dbReference>
<organism evidence="3 4">
    <name type="scientific">Clytia hemisphaerica</name>
    <dbReference type="NCBI Taxonomy" id="252671"/>
    <lineage>
        <taxon>Eukaryota</taxon>
        <taxon>Metazoa</taxon>
        <taxon>Cnidaria</taxon>
        <taxon>Hydrozoa</taxon>
        <taxon>Hydroidolina</taxon>
        <taxon>Leptothecata</taxon>
        <taxon>Obeliida</taxon>
        <taxon>Clytiidae</taxon>
        <taxon>Clytia</taxon>
    </lineage>
</organism>
<proteinExistence type="predicted"/>
<reference evidence="3" key="1">
    <citation type="submission" date="2021-01" db="UniProtKB">
        <authorList>
            <consortium name="EnsemblMetazoa"/>
        </authorList>
    </citation>
    <scope>IDENTIFICATION</scope>
</reference>
<sequence length="357" mass="41127">MEEVEKEYVGKAREMISSPEIDEDYYKEVSELENHERDAEEEGERNNNNDLPNRNELIKDDKTVEKTVDDLLRRDDENKDEDYIMWDLKTSIRSGEQKNKFVTENIEKIENHFPQMVQDINLYTVRSAKLRDAGDQFSKSLRQYAGTEVPALQQGLGAFAECFAAVQDHRNALVTRLENRVVQGFAVYETRCKQARVDVKQHNTAHTKEVREHKSFENVKSKSTQQFELAKAETKFKKAAEEANRSANTLKDQISDFERQKTRDLKKVFGEFMLSEMMFYAKALEIYTRAYQELNEIDEEEGIDQLHQSLKLSQPQLTPGGGGGGYMYGGSAPTLATPQHQPHRSHSASTPQLERTF</sequence>
<feature type="compositionally biased region" description="Basic and acidic residues" evidence="2">
    <location>
        <begin position="24"/>
        <end position="38"/>
    </location>
</feature>
<dbReference type="GO" id="GO:0060271">
    <property type="term" value="P:cilium assembly"/>
    <property type="evidence" value="ECO:0007669"/>
    <property type="project" value="TreeGrafter"/>
</dbReference>
<dbReference type="GO" id="GO:0035869">
    <property type="term" value="C:ciliary transition zone"/>
    <property type="evidence" value="ECO:0007669"/>
    <property type="project" value="TreeGrafter"/>
</dbReference>
<evidence type="ECO:0000256" key="2">
    <source>
        <dbReference type="SAM" id="MobiDB-lite"/>
    </source>
</evidence>